<feature type="compositionally biased region" description="Basic residues" evidence="2">
    <location>
        <begin position="201"/>
        <end position="210"/>
    </location>
</feature>
<name>A0A162AZS3_DAUCS</name>
<sequence length="267" mass="30917">MYSGFERKINISVGVEDFPDWIIDEDGDASTSVNSFEETSDGDASLSVNLRPNLSHNYLGMILCFDLFSVYSVKTSASNIFESYTFSSNIVIVPRSIFRVTDTDHTITFASTVDRRWIHLLYKNEDNSITLNVADEGNTSSLRPVKQGTRAVTVDFVARTCDRRTEKYLETYNHPLGALKGRDYWQVHSIDEMLPPDIPHKLRGRPKKLRRREEWEGGSRCRSSQQQGTNLQRFNSKRRMHCRRCGEDGHQKNKCRKKHHYETTRRT</sequence>
<evidence type="ECO:0000313" key="5">
    <source>
        <dbReference type="EMBL" id="WOG81495.1"/>
    </source>
</evidence>
<keyword evidence="1" id="KW-0863">Zinc-finger</keyword>
<dbReference type="AlphaFoldDB" id="A0A162AZS3"/>
<evidence type="ECO:0000256" key="1">
    <source>
        <dbReference type="PROSITE-ProRule" id="PRU00047"/>
    </source>
</evidence>
<keyword evidence="1" id="KW-0862">Zinc</keyword>
<dbReference type="PROSITE" id="PS50158">
    <property type="entry name" value="ZF_CCHC"/>
    <property type="match status" value="1"/>
</dbReference>
<feature type="region of interest" description="Disordered" evidence="2">
    <location>
        <begin position="198"/>
        <end position="234"/>
    </location>
</feature>
<dbReference type="GO" id="GO:0003676">
    <property type="term" value="F:nucleic acid binding"/>
    <property type="evidence" value="ECO:0007669"/>
    <property type="project" value="InterPro"/>
</dbReference>
<dbReference type="EMBL" id="CP093343">
    <property type="protein sequence ID" value="WOG81495.1"/>
    <property type="molecule type" value="Genomic_DNA"/>
</dbReference>
<accession>A0A162AZS3</accession>
<feature type="region of interest" description="Disordered" evidence="2">
    <location>
        <begin position="246"/>
        <end position="267"/>
    </location>
</feature>
<dbReference type="GO" id="GO:0008270">
    <property type="term" value="F:zinc ion binding"/>
    <property type="evidence" value="ECO:0007669"/>
    <property type="project" value="UniProtKB-KW"/>
</dbReference>
<protein>
    <recommendedName>
        <fullName evidence="3">CCHC-type domain-containing protein</fullName>
    </recommendedName>
</protein>
<reference evidence="5" key="2">
    <citation type="submission" date="2022-03" db="EMBL/GenBank/DDBJ databases">
        <title>Draft title - Genomic analysis of global carrot germplasm unveils the trajectory of domestication and the origin of high carotenoid orange carrot.</title>
        <authorList>
            <person name="Iorizzo M."/>
            <person name="Ellison S."/>
            <person name="Senalik D."/>
            <person name="Macko-Podgorni A."/>
            <person name="Grzebelus D."/>
            <person name="Bostan H."/>
            <person name="Rolling W."/>
            <person name="Curaba J."/>
            <person name="Simon P."/>
        </authorList>
    </citation>
    <scope>NUCLEOTIDE SEQUENCE</scope>
    <source>
        <tissue evidence="5">Leaf</tissue>
    </source>
</reference>
<feature type="compositionally biased region" description="Polar residues" evidence="2">
    <location>
        <begin position="221"/>
        <end position="234"/>
    </location>
</feature>
<keyword evidence="6" id="KW-1185">Reference proteome</keyword>
<dbReference type="EMBL" id="LNRQ01000001">
    <property type="protein sequence ID" value="KZN08163.1"/>
    <property type="molecule type" value="Genomic_DNA"/>
</dbReference>
<dbReference type="InterPro" id="IPR001878">
    <property type="entry name" value="Znf_CCHC"/>
</dbReference>
<keyword evidence="1" id="KW-0479">Metal-binding</keyword>
<feature type="domain" description="CCHC-type" evidence="3">
    <location>
        <begin position="242"/>
        <end position="257"/>
    </location>
</feature>
<evidence type="ECO:0000313" key="4">
    <source>
        <dbReference type="EMBL" id="KZN08163.1"/>
    </source>
</evidence>
<dbReference type="Proteomes" id="UP000077755">
    <property type="component" value="Chromosome 1"/>
</dbReference>
<reference evidence="4" key="1">
    <citation type="journal article" date="2016" name="Nat. Genet.">
        <title>A high-quality carrot genome assembly provides new insights into carotenoid accumulation and asterid genome evolution.</title>
        <authorList>
            <person name="Iorizzo M."/>
            <person name="Ellison S."/>
            <person name="Senalik D."/>
            <person name="Zeng P."/>
            <person name="Satapoomin P."/>
            <person name="Huang J."/>
            <person name="Bowman M."/>
            <person name="Iovene M."/>
            <person name="Sanseverino W."/>
            <person name="Cavagnaro P."/>
            <person name="Yildiz M."/>
            <person name="Macko-Podgorni A."/>
            <person name="Moranska E."/>
            <person name="Grzebelus E."/>
            <person name="Grzebelus D."/>
            <person name="Ashrafi H."/>
            <person name="Zheng Z."/>
            <person name="Cheng S."/>
            <person name="Spooner D."/>
            <person name="Van Deynze A."/>
            <person name="Simon P."/>
        </authorList>
    </citation>
    <scope>NUCLEOTIDE SEQUENCE [LARGE SCALE GENOMIC DNA]</scope>
    <source>
        <tissue evidence="4">Leaf</tissue>
    </source>
</reference>
<dbReference type="Gramene" id="KZN08163">
    <property type="protein sequence ID" value="KZN08163"/>
    <property type="gene ID" value="DCAR_001228"/>
</dbReference>
<gene>
    <name evidence="4" type="ORF">DCAR_001228</name>
    <name evidence="5" type="ORF">DCAR_0100644</name>
</gene>
<evidence type="ECO:0000259" key="3">
    <source>
        <dbReference type="PROSITE" id="PS50158"/>
    </source>
</evidence>
<proteinExistence type="predicted"/>
<evidence type="ECO:0000313" key="6">
    <source>
        <dbReference type="Proteomes" id="UP000077755"/>
    </source>
</evidence>
<evidence type="ECO:0000256" key="2">
    <source>
        <dbReference type="SAM" id="MobiDB-lite"/>
    </source>
</evidence>
<organism evidence="4">
    <name type="scientific">Daucus carota subsp. sativus</name>
    <name type="common">Carrot</name>
    <dbReference type="NCBI Taxonomy" id="79200"/>
    <lineage>
        <taxon>Eukaryota</taxon>
        <taxon>Viridiplantae</taxon>
        <taxon>Streptophyta</taxon>
        <taxon>Embryophyta</taxon>
        <taxon>Tracheophyta</taxon>
        <taxon>Spermatophyta</taxon>
        <taxon>Magnoliopsida</taxon>
        <taxon>eudicotyledons</taxon>
        <taxon>Gunneridae</taxon>
        <taxon>Pentapetalae</taxon>
        <taxon>asterids</taxon>
        <taxon>campanulids</taxon>
        <taxon>Apiales</taxon>
        <taxon>Apiaceae</taxon>
        <taxon>Apioideae</taxon>
        <taxon>Scandiceae</taxon>
        <taxon>Daucinae</taxon>
        <taxon>Daucus</taxon>
        <taxon>Daucus sect. Daucus</taxon>
    </lineage>
</organism>